<dbReference type="EMBL" id="CADEAL010000091">
    <property type="protein sequence ID" value="CAB1414208.1"/>
    <property type="molecule type" value="Genomic_DNA"/>
</dbReference>
<gene>
    <name evidence="2" type="ORF">PLEPLA_LOCUS1915</name>
</gene>
<proteinExistence type="predicted"/>
<dbReference type="AlphaFoldDB" id="A0A9N7TM66"/>
<feature type="region of interest" description="Disordered" evidence="1">
    <location>
        <begin position="1"/>
        <end position="27"/>
    </location>
</feature>
<feature type="region of interest" description="Disordered" evidence="1">
    <location>
        <begin position="40"/>
        <end position="100"/>
    </location>
</feature>
<protein>
    <submittedName>
        <fullName evidence="2">Uncharacterized protein</fullName>
    </submittedName>
</protein>
<sequence length="100" mass="9893">MSPVADTTQPHTAPQVPAAPPPPAAGASLYWCASEASCSPGAHAQCGRGPEQLGLDGGRGEAQVGQVPAAGGTHFSGGRESERPPGVEVKSSRGKHGDGL</sequence>
<name>A0A9N7TM66_PLEPL</name>
<accession>A0A9N7TM66</accession>
<keyword evidence="3" id="KW-1185">Reference proteome</keyword>
<evidence type="ECO:0000313" key="3">
    <source>
        <dbReference type="Proteomes" id="UP001153269"/>
    </source>
</evidence>
<organism evidence="2 3">
    <name type="scientific">Pleuronectes platessa</name>
    <name type="common">European plaice</name>
    <dbReference type="NCBI Taxonomy" id="8262"/>
    <lineage>
        <taxon>Eukaryota</taxon>
        <taxon>Metazoa</taxon>
        <taxon>Chordata</taxon>
        <taxon>Craniata</taxon>
        <taxon>Vertebrata</taxon>
        <taxon>Euteleostomi</taxon>
        <taxon>Actinopterygii</taxon>
        <taxon>Neopterygii</taxon>
        <taxon>Teleostei</taxon>
        <taxon>Neoteleostei</taxon>
        <taxon>Acanthomorphata</taxon>
        <taxon>Carangaria</taxon>
        <taxon>Pleuronectiformes</taxon>
        <taxon>Pleuronectoidei</taxon>
        <taxon>Pleuronectidae</taxon>
        <taxon>Pleuronectes</taxon>
    </lineage>
</organism>
<reference evidence="2" key="1">
    <citation type="submission" date="2020-03" db="EMBL/GenBank/DDBJ databases">
        <authorList>
            <person name="Weist P."/>
        </authorList>
    </citation>
    <scope>NUCLEOTIDE SEQUENCE</scope>
</reference>
<feature type="compositionally biased region" description="Polar residues" evidence="1">
    <location>
        <begin position="1"/>
        <end position="12"/>
    </location>
</feature>
<evidence type="ECO:0000256" key="1">
    <source>
        <dbReference type="SAM" id="MobiDB-lite"/>
    </source>
</evidence>
<evidence type="ECO:0000313" key="2">
    <source>
        <dbReference type="EMBL" id="CAB1414208.1"/>
    </source>
</evidence>
<comment type="caution">
    <text evidence="2">The sequence shown here is derived from an EMBL/GenBank/DDBJ whole genome shotgun (WGS) entry which is preliminary data.</text>
</comment>
<dbReference type="Proteomes" id="UP001153269">
    <property type="component" value="Unassembled WGS sequence"/>
</dbReference>